<dbReference type="Gene3D" id="3.40.50.720">
    <property type="entry name" value="NAD(P)-binding Rossmann-like Domain"/>
    <property type="match status" value="1"/>
</dbReference>
<gene>
    <name evidence="3" type="ORF">GCM10011391_09610</name>
</gene>
<reference evidence="3" key="1">
    <citation type="journal article" date="2014" name="Int. J. Syst. Evol. Microbiol.">
        <title>Complete genome sequence of Corynebacterium casei LMG S-19264T (=DSM 44701T), isolated from a smear-ripened cheese.</title>
        <authorList>
            <consortium name="US DOE Joint Genome Institute (JGI-PGF)"/>
            <person name="Walter F."/>
            <person name="Albersmeier A."/>
            <person name="Kalinowski J."/>
            <person name="Ruckert C."/>
        </authorList>
    </citation>
    <scope>NUCLEOTIDE SEQUENCE</scope>
    <source>
        <strain evidence="3">CGMCC 1.15371</strain>
    </source>
</reference>
<evidence type="ECO:0000313" key="4">
    <source>
        <dbReference type="Proteomes" id="UP000628775"/>
    </source>
</evidence>
<keyword evidence="4" id="KW-1185">Reference proteome</keyword>
<accession>A0A8J2VMC1</accession>
<evidence type="ECO:0000313" key="3">
    <source>
        <dbReference type="EMBL" id="GGE33050.1"/>
    </source>
</evidence>
<sequence length="269" mass="28474">MNNELGKKALVTGGSRGIGRGIALSLAARGYDVVITYRSAKEEADEVIAFIEKEYGRGAVALHAELSNEETALGLVDQAIKELGGLDVLVNNAGLTITSPLAKMAVKDINYLLNLNLKTPLLLMRAAAGYMMGQGKKGSIINIASTRGKRAYPVDAVYGGTKAALIRATESVALECAPHGIRVNCIAPGATKVREGKEREEGYKKLGQKIPLGRVGTPADIGEAVVWLVSDQASYITGETIKIDGGLILPGMPEDVRPEAGYGWGEIRK</sequence>
<dbReference type="Proteomes" id="UP000628775">
    <property type="component" value="Unassembled WGS sequence"/>
</dbReference>
<protein>
    <submittedName>
        <fullName evidence="3">Beta-ketoacyl-ACP reductase</fullName>
    </submittedName>
</protein>
<reference evidence="3" key="2">
    <citation type="submission" date="2020-09" db="EMBL/GenBank/DDBJ databases">
        <authorList>
            <person name="Sun Q."/>
            <person name="Zhou Y."/>
        </authorList>
    </citation>
    <scope>NUCLEOTIDE SEQUENCE</scope>
    <source>
        <strain evidence="3">CGMCC 1.15371</strain>
    </source>
</reference>
<evidence type="ECO:0000256" key="2">
    <source>
        <dbReference type="ARBA" id="ARBA00023002"/>
    </source>
</evidence>
<dbReference type="GO" id="GO:0008206">
    <property type="term" value="P:bile acid metabolic process"/>
    <property type="evidence" value="ECO:0007669"/>
    <property type="project" value="UniProtKB-ARBA"/>
</dbReference>
<dbReference type="FunFam" id="3.40.50.720:FF:000084">
    <property type="entry name" value="Short-chain dehydrogenase reductase"/>
    <property type="match status" value="1"/>
</dbReference>
<comment type="similarity">
    <text evidence="1">Belongs to the short-chain dehydrogenases/reductases (SDR) family.</text>
</comment>
<comment type="caution">
    <text evidence="3">The sequence shown here is derived from an EMBL/GenBank/DDBJ whole genome shotgun (WGS) entry which is preliminary data.</text>
</comment>
<dbReference type="PRINTS" id="PR00080">
    <property type="entry name" value="SDRFAMILY"/>
</dbReference>
<dbReference type="PANTHER" id="PTHR43639:SF1">
    <property type="entry name" value="SHORT-CHAIN DEHYDROGENASE_REDUCTASE FAMILY PROTEIN"/>
    <property type="match status" value="1"/>
</dbReference>
<dbReference type="PANTHER" id="PTHR43639">
    <property type="entry name" value="OXIDOREDUCTASE, SHORT-CHAIN DEHYDROGENASE/REDUCTASE FAMILY (AFU_ORTHOLOGUE AFUA_5G02870)"/>
    <property type="match status" value="1"/>
</dbReference>
<dbReference type="NCBIfam" id="NF005559">
    <property type="entry name" value="PRK07231.1"/>
    <property type="match status" value="1"/>
</dbReference>
<dbReference type="EMBL" id="BMIR01000003">
    <property type="protein sequence ID" value="GGE33050.1"/>
    <property type="molecule type" value="Genomic_DNA"/>
</dbReference>
<dbReference type="RefSeq" id="WP_188689938.1">
    <property type="nucleotide sequence ID" value="NZ_BMIR01000003.1"/>
</dbReference>
<dbReference type="PRINTS" id="PR00081">
    <property type="entry name" value="GDHRDH"/>
</dbReference>
<dbReference type="InterPro" id="IPR036291">
    <property type="entry name" value="NAD(P)-bd_dom_sf"/>
</dbReference>
<dbReference type="Pfam" id="PF13561">
    <property type="entry name" value="adh_short_C2"/>
    <property type="match status" value="1"/>
</dbReference>
<dbReference type="AlphaFoldDB" id="A0A8J2VMC1"/>
<dbReference type="SUPFAM" id="SSF51735">
    <property type="entry name" value="NAD(P)-binding Rossmann-fold domains"/>
    <property type="match status" value="1"/>
</dbReference>
<name>A0A8J2VMC1_9BACL</name>
<organism evidence="3 4">
    <name type="scientific">Pullulanibacillus camelliae</name>
    <dbReference type="NCBI Taxonomy" id="1707096"/>
    <lineage>
        <taxon>Bacteria</taxon>
        <taxon>Bacillati</taxon>
        <taxon>Bacillota</taxon>
        <taxon>Bacilli</taxon>
        <taxon>Bacillales</taxon>
        <taxon>Sporolactobacillaceae</taxon>
        <taxon>Pullulanibacillus</taxon>
    </lineage>
</organism>
<dbReference type="GO" id="GO:0016491">
    <property type="term" value="F:oxidoreductase activity"/>
    <property type="evidence" value="ECO:0007669"/>
    <property type="project" value="UniProtKB-KW"/>
</dbReference>
<dbReference type="InterPro" id="IPR002347">
    <property type="entry name" value="SDR_fam"/>
</dbReference>
<keyword evidence="2" id="KW-0560">Oxidoreductase</keyword>
<proteinExistence type="inferred from homology"/>
<evidence type="ECO:0000256" key="1">
    <source>
        <dbReference type="ARBA" id="ARBA00006484"/>
    </source>
</evidence>